<reference evidence="2" key="1">
    <citation type="journal article" date="2019" name="Int. J. Syst. Evol. Microbiol.">
        <title>The Global Catalogue of Microorganisms (GCM) 10K type strain sequencing project: providing services to taxonomists for standard genome sequencing and annotation.</title>
        <authorList>
            <consortium name="The Broad Institute Genomics Platform"/>
            <consortium name="The Broad Institute Genome Sequencing Center for Infectious Disease"/>
            <person name="Wu L."/>
            <person name="Ma J."/>
        </authorList>
    </citation>
    <scope>NUCLEOTIDE SEQUENCE [LARGE SCALE GENOMIC DNA]</scope>
    <source>
        <strain evidence="2">CGMCC 1.8957</strain>
    </source>
</reference>
<name>A0ABQ3L813_9SPHN</name>
<accession>A0ABQ3L813</accession>
<dbReference type="EMBL" id="BNAQ01000001">
    <property type="protein sequence ID" value="GHH07912.1"/>
    <property type="molecule type" value="Genomic_DNA"/>
</dbReference>
<sequence length="61" mass="6704">MALTIGPDHPRFTADDEIDIPVKTQASVFYGRDKPIATAPAKRGTMLIPARPTQVDRTRVV</sequence>
<evidence type="ECO:0000313" key="1">
    <source>
        <dbReference type="EMBL" id="GHH07912.1"/>
    </source>
</evidence>
<protein>
    <submittedName>
        <fullName evidence="1">Uncharacterized protein</fullName>
    </submittedName>
</protein>
<dbReference type="Proteomes" id="UP000652430">
    <property type="component" value="Unassembled WGS sequence"/>
</dbReference>
<gene>
    <name evidence="1" type="ORF">GCM10008023_02490</name>
</gene>
<evidence type="ECO:0000313" key="2">
    <source>
        <dbReference type="Proteomes" id="UP000652430"/>
    </source>
</evidence>
<comment type="caution">
    <text evidence="1">The sequence shown here is derived from an EMBL/GenBank/DDBJ whole genome shotgun (WGS) entry which is preliminary data.</text>
</comment>
<organism evidence="1 2">
    <name type="scientific">Sphingomonas glacialis</name>
    <dbReference type="NCBI Taxonomy" id="658225"/>
    <lineage>
        <taxon>Bacteria</taxon>
        <taxon>Pseudomonadati</taxon>
        <taxon>Pseudomonadota</taxon>
        <taxon>Alphaproteobacteria</taxon>
        <taxon>Sphingomonadales</taxon>
        <taxon>Sphingomonadaceae</taxon>
        <taxon>Sphingomonas</taxon>
    </lineage>
</organism>
<proteinExistence type="predicted"/>
<keyword evidence="2" id="KW-1185">Reference proteome</keyword>